<reference evidence="3" key="1">
    <citation type="journal article" date="2019" name="Int. J. Syst. Evol. Microbiol.">
        <title>The Global Catalogue of Microorganisms (GCM) 10K type strain sequencing project: providing services to taxonomists for standard genome sequencing and annotation.</title>
        <authorList>
            <consortium name="The Broad Institute Genomics Platform"/>
            <consortium name="The Broad Institute Genome Sequencing Center for Infectious Disease"/>
            <person name="Wu L."/>
            <person name="Ma J."/>
        </authorList>
    </citation>
    <scope>NUCLEOTIDE SEQUENCE [LARGE SCALE GENOMIC DNA]</scope>
    <source>
        <strain evidence="3">JCM 11496</strain>
    </source>
</reference>
<evidence type="ECO:0000256" key="1">
    <source>
        <dbReference type="SAM" id="Phobius"/>
    </source>
</evidence>
<dbReference type="PROSITE" id="PS51318">
    <property type="entry name" value="TAT"/>
    <property type="match status" value="1"/>
</dbReference>
<sequence length="92" mass="9629">MRKFSSRRLALAGGIAAILAIVLYGGATIASAIEYNMTEAAGLPIDGPPTVILIVGTIGMILGLIALVLLISALVVYQMAGRKTPPLVRWPR</sequence>
<evidence type="ECO:0000313" key="2">
    <source>
        <dbReference type="EMBL" id="MFD1847312.1"/>
    </source>
</evidence>
<organism evidence="2 3">
    <name type="scientific">Arthrobacter flavus</name>
    <dbReference type="NCBI Taxonomy" id="95172"/>
    <lineage>
        <taxon>Bacteria</taxon>
        <taxon>Bacillati</taxon>
        <taxon>Actinomycetota</taxon>
        <taxon>Actinomycetes</taxon>
        <taxon>Micrococcales</taxon>
        <taxon>Micrococcaceae</taxon>
        <taxon>Arthrobacter</taxon>
    </lineage>
</organism>
<dbReference type="Proteomes" id="UP001597307">
    <property type="component" value="Unassembled WGS sequence"/>
</dbReference>
<dbReference type="EMBL" id="JBHUGA010000051">
    <property type="protein sequence ID" value="MFD1847312.1"/>
    <property type="molecule type" value="Genomic_DNA"/>
</dbReference>
<keyword evidence="1" id="KW-1133">Transmembrane helix</keyword>
<feature type="transmembrane region" description="Helical" evidence="1">
    <location>
        <begin position="51"/>
        <end position="77"/>
    </location>
</feature>
<accession>A0ABW4Q9E7</accession>
<proteinExistence type="predicted"/>
<keyword evidence="1" id="KW-0812">Transmembrane</keyword>
<keyword evidence="3" id="KW-1185">Reference proteome</keyword>
<protein>
    <submittedName>
        <fullName evidence="2">Uncharacterized protein</fullName>
    </submittedName>
</protein>
<evidence type="ECO:0000313" key="3">
    <source>
        <dbReference type="Proteomes" id="UP001597307"/>
    </source>
</evidence>
<gene>
    <name evidence="2" type="ORF">ACFSFX_11990</name>
</gene>
<name>A0ABW4Q9E7_9MICC</name>
<keyword evidence="1" id="KW-0472">Membrane</keyword>
<comment type="caution">
    <text evidence="2">The sequence shown here is derived from an EMBL/GenBank/DDBJ whole genome shotgun (WGS) entry which is preliminary data.</text>
</comment>
<dbReference type="RefSeq" id="WP_343882474.1">
    <property type="nucleotide sequence ID" value="NZ_BAAAIJ010000066.1"/>
</dbReference>
<dbReference type="InterPro" id="IPR006311">
    <property type="entry name" value="TAT_signal"/>
</dbReference>